<dbReference type="PROSITE" id="PS51257">
    <property type="entry name" value="PROKAR_LIPOPROTEIN"/>
    <property type="match status" value="1"/>
</dbReference>
<evidence type="ECO:0000256" key="1">
    <source>
        <dbReference type="SAM" id="MobiDB-lite"/>
    </source>
</evidence>
<accession>A0A3S3ZLG8</accession>
<comment type="caution">
    <text evidence="2">The sequence shown here is derived from an EMBL/GenBank/DDBJ whole genome shotgun (WGS) entry which is preliminary data.</text>
</comment>
<name>A0A3S3ZLG8_9MICO</name>
<dbReference type="RefSeq" id="WP_128499513.1">
    <property type="nucleotide sequence ID" value="NZ_RZNC01000004.1"/>
</dbReference>
<dbReference type="OrthoDB" id="5117295at2"/>
<reference evidence="2 3" key="1">
    <citation type="submission" date="2018-12" db="EMBL/GenBank/DDBJ databases">
        <authorList>
            <person name="Li F."/>
        </authorList>
    </citation>
    <scope>NUCLEOTIDE SEQUENCE [LARGE SCALE GENOMIC DNA]</scope>
    <source>
        <strain evidence="2 3">8H24J-4-2</strain>
    </source>
</reference>
<dbReference type="EMBL" id="RZNC01000004">
    <property type="protein sequence ID" value="RWZ59658.1"/>
    <property type="molecule type" value="Genomic_DNA"/>
</dbReference>
<sequence length="173" mass="17354">MERHGRGRAGAVVAASAALLAGCAAGPRVAESPDLSSDPSVAPSSTRSESVTPLQDGFYRAAVYVSDGAASDGVLAAGTLVDLGDGCLGLESTDGQRFLVAFPDGTTLEDGVVTAVGMAPFGLGQPLRYEGAVRSLDDRQDALALPVGCPDDVTDVWYFVVPNSAGVGGPGAD</sequence>
<feature type="region of interest" description="Disordered" evidence="1">
    <location>
        <begin position="30"/>
        <end position="51"/>
    </location>
</feature>
<protein>
    <submittedName>
        <fullName evidence="2">Uncharacterized protein</fullName>
    </submittedName>
</protein>
<dbReference type="Proteomes" id="UP000288603">
    <property type="component" value="Unassembled WGS sequence"/>
</dbReference>
<proteinExistence type="predicted"/>
<gene>
    <name evidence="2" type="ORF">ELQ92_12610</name>
</gene>
<feature type="compositionally biased region" description="Polar residues" evidence="1">
    <location>
        <begin position="34"/>
        <end position="51"/>
    </location>
</feature>
<dbReference type="AlphaFoldDB" id="A0A3S3ZLG8"/>
<organism evidence="2 3">
    <name type="scientific">Labedella populi</name>
    <dbReference type="NCBI Taxonomy" id="2498850"/>
    <lineage>
        <taxon>Bacteria</taxon>
        <taxon>Bacillati</taxon>
        <taxon>Actinomycetota</taxon>
        <taxon>Actinomycetes</taxon>
        <taxon>Micrococcales</taxon>
        <taxon>Microbacteriaceae</taxon>
        <taxon>Labedella</taxon>
    </lineage>
</organism>
<evidence type="ECO:0000313" key="3">
    <source>
        <dbReference type="Proteomes" id="UP000288603"/>
    </source>
</evidence>
<keyword evidence="3" id="KW-1185">Reference proteome</keyword>
<evidence type="ECO:0000313" key="2">
    <source>
        <dbReference type="EMBL" id="RWZ59658.1"/>
    </source>
</evidence>